<evidence type="ECO:0000256" key="4">
    <source>
        <dbReference type="ARBA" id="ARBA00023157"/>
    </source>
</evidence>
<dbReference type="SMART" id="SM01170">
    <property type="entry name" value="DUF1944"/>
    <property type="match status" value="1"/>
</dbReference>
<keyword evidence="3" id="KW-0758">Storage protein</keyword>
<dbReference type="Proteomes" id="UP000694546">
    <property type="component" value="Chromosome 12"/>
</dbReference>
<evidence type="ECO:0000313" key="9">
    <source>
        <dbReference type="Proteomes" id="UP000694546"/>
    </source>
</evidence>
<dbReference type="InterPro" id="IPR015817">
    <property type="entry name" value="Vitellinogen_open_b-sht_sub1"/>
</dbReference>
<dbReference type="Gene3D" id="2.20.90.10">
    <property type="entry name" value="Vitellinogen, beta-sheet shell domain"/>
    <property type="match status" value="1"/>
</dbReference>
<keyword evidence="9" id="KW-1185">Reference proteome</keyword>
<evidence type="ECO:0000256" key="3">
    <source>
        <dbReference type="ARBA" id="ARBA00022761"/>
    </source>
</evidence>
<dbReference type="InterPro" id="IPR015816">
    <property type="entry name" value="Vitellinogen_b-sht_N"/>
</dbReference>
<dbReference type="GO" id="GO:0032355">
    <property type="term" value="P:response to estradiol"/>
    <property type="evidence" value="ECO:0007669"/>
    <property type="project" value="TreeGrafter"/>
</dbReference>
<dbReference type="SUPFAM" id="SSF48431">
    <property type="entry name" value="Lipovitellin-phosvitin complex, superhelical domain"/>
    <property type="match status" value="1"/>
</dbReference>
<keyword evidence="5" id="KW-0325">Glycoprotein</keyword>
<dbReference type="Ensembl" id="ENSGMOT00000051533.1">
    <property type="protein sequence ID" value="ENSGMOP00000059030.1"/>
    <property type="gene ID" value="ENSGMOG00000016012.2"/>
</dbReference>
<reference evidence="8" key="2">
    <citation type="submission" date="2025-09" db="UniProtKB">
        <authorList>
            <consortium name="Ensembl"/>
        </authorList>
    </citation>
    <scope>IDENTIFICATION</scope>
</reference>
<name>A0A8C5CDK0_GADMO</name>
<feature type="domain" description="Vitellogenin" evidence="7">
    <location>
        <begin position="24"/>
        <end position="665"/>
    </location>
</feature>
<dbReference type="InterPro" id="IPR015258">
    <property type="entry name" value="Vitellinogen_b-sht_shell"/>
</dbReference>
<dbReference type="GO" id="GO:0045735">
    <property type="term" value="F:nutrient reservoir activity"/>
    <property type="evidence" value="ECO:0007669"/>
    <property type="project" value="UniProtKB-KW"/>
</dbReference>
<dbReference type="Gene3D" id="2.20.80.10">
    <property type="entry name" value="Lipovitellin-phosvitin complex, chain A, domain 4"/>
    <property type="match status" value="1"/>
</dbReference>
<sequence length="1258" mass="139557">MCLLVTACEGDNALSLHWRMMRVLEPKKTYEYKYVGLVNFGRGLPHLAESGVRLTCKVKIFSASAQTFMLQVSDVAFEEFNGVPGKSAFVGALKLAARISAQLAKPFMFEYAGGHVGNIQAPAGTSDTMVNIVRGILGFFQLTVKTTQNLYTVEELGLHGLCQSHYAVEENAAKEMIITQVVDITVCKEKAVLYRGMATAVPDEVAKEKGESIMATVKYVHTVKPTAAGGVITKATALEHQHFTPFNVKGGSFKMLATKELVFISVTNTTAALTSGAMEPKGNIVYKFVNDQANLPIMMQNLDNPIPRIVELVKRLAANNIYQVDSESTEDVMRAYQLLRVVPFEGLDTMWKQFAGNAEHRRWFLNLVVEVNDARVLRFLEVRFKAGDLGSIEAWQTLVLAFNHLQVQPELIEMAKGFLTIPFSKSDQFVWHTVVLSYGSLVYKHCAYYTPCPVTAVQPLLDMALDGLARASEADMVLALKALGNAGHPASIKTILRFLPAVAANPVALPARVQSAAVQALRLIAARDPHTVQEIGLSLFLQRDVPAELRMQILVIIFQTKPPMGLVSLLTSHLMEETDLQVASFAYSYLKSSARSTASDNSYFVSEASTTCNMAVKILAPKFGRLSFRFSKAITMDWFSDEFLMGTATEFLMLKDKADIFPAEMTMKGKYYFIGRILQLLEFGIRPEGIKELFGTGIPGFTGDLGLTDLQAVLKVVSCWEKLPSDKPLMTVFSRASGQEWFFADLKKEVVQSLNKAFSPTAFKDSPILGIIDDLKKGYSSHMTKAFLIFETRYFQASTLGLPIEISKYYESVNAITANGKEAVISPPVTDHLGQLLTADISLETDGFIGSTKDLWMFHGINTELFQFGTELKTKAPTSIPWKFSAKMNIAEKKFELDFPPCRAPVELVSIKSDVYAVSRNIETPALAKMTPMMPNARDSNDEIVLNGSAIVKSEPQDNTFHFKWMCAESTVFGLGMCMESKLQRAYFQEEYPLYYFLGYTHLPIKPVEKIHLEVNAGPGRHPINARQLLETLRRLSKVSVVRRHLLCVGSHLPFRWPQILEASPEAVFNVRALAMGGIKPEGFDASLYYTPRAQLEDVQLIVSQTGEAANWKLCTNAVVEKANSLAKAHVRWGAECQSYSMSMQVGTSHQRGTRPALKATLSMTRIPWGGRSHRWILLVETKGRVFGLKAVLPDWARFPAQSGKPERCSAQGCQIGWEILGGKFGWEIVCVCVCVCVCVWEIFPPNQCFPPRLGGKH</sequence>
<dbReference type="InterPro" id="IPR015255">
    <property type="entry name" value="Vitellinogen_open_b-sht"/>
</dbReference>
<accession>A0A8C5CDK0</accession>
<dbReference type="InterPro" id="IPR011030">
    <property type="entry name" value="Lipovitellin_superhlx_dom"/>
</dbReference>
<dbReference type="GO" id="GO:0005319">
    <property type="term" value="F:lipid transporter activity"/>
    <property type="evidence" value="ECO:0007669"/>
    <property type="project" value="InterPro"/>
</dbReference>
<dbReference type="SMART" id="SM00638">
    <property type="entry name" value="LPD_N"/>
    <property type="match status" value="1"/>
</dbReference>
<organism evidence="8 9">
    <name type="scientific">Gadus morhua</name>
    <name type="common">Atlantic cod</name>
    <dbReference type="NCBI Taxonomy" id="8049"/>
    <lineage>
        <taxon>Eukaryota</taxon>
        <taxon>Metazoa</taxon>
        <taxon>Chordata</taxon>
        <taxon>Craniata</taxon>
        <taxon>Vertebrata</taxon>
        <taxon>Euteleostomi</taxon>
        <taxon>Actinopterygii</taxon>
        <taxon>Neopterygii</taxon>
        <taxon>Teleostei</taxon>
        <taxon>Neoteleostei</taxon>
        <taxon>Acanthomorphata</taxon>
        <taxon>Zeiogadaria</taxon>
        <taxon>Gadariae</taxon>
        <taxon>Gadiformes</taxon>
        <taxon>Gadoidei</taxon>
        <taxon>Gadidae</taxon>
        <taxon>Gadus</taxon>
    </lineage>
</organism>
<dbReference type="AlphaFoldDB" id="A0A8C5CDK0"/>
<evidence type="ECO:0000256" key="2">
    <source>
        <dbReference type="ARBA" id="ARBA00022729"/>
    </source>
</evidence>
<dbReference type="GeneTree" id="ENSGT00530000064273"/>
<dbReference type="Pfam" id="PF09172">
    <property type="entry name" value="Vit_open_b-sht"/>
    <property type="match status" value="1"/>
</dbReference>
<protein>
    <submittedName>
        <fullName evidence="8">Vitellogenin 3, phosvitinless</fullName>
    </submittedName>
</protein>
<dbReference type="PANTHER" id="PTHR23345:SF29">
    <property type="entry name" value="VITELLOGENIN 3, PHOSVITINLESS"/>
    <property type="match status" value="1"/>
</dbReference>
<evidence type="ECO:0000256" key="1">
    <source>
        <dbReference type="ARBA" id="ARBA00022553"/>
    </source>
</evidence>
<dbReference type="Gene3D" id="2.30.230.10">
    <property type="entry name" value="Lipovitellin, beta-sheet shell regions, chain A"/>
    <property type="match status" value="1"/>
</dbReference>
<dbReference type="Pfam" id="PF09175">
    <property type="entry name" value="Vit_b-sht_shell"/>
    <property type="match status" value="1"/>
</dbReference>
<dbReference type="Pfam" id="PF01347">
    <property type="entry name" value="Vitellogenin_N"/>
    <property type="match status" value="1"/>
</dbReference>
<dbReference type="GO" id="GO:0071391">
    <property type="term" value="P:cellular response to estrogen stimulus"/>
    <property type="evidence" value="ECO:0007669"/>
    <property type="project" value="TreeGrafter"/>
</dbReference>
<keyword evidence="4" id="KW-1015">Disulfide bond</keyword>
<evidence type="ECO:0000259" key="7">
    <source>
        <dbReference type="PROSITE" id="PS51211"/>
    </source>
</evidence>
<keyword evidence="2" id="KW-0732">Signal</keyword>
<dbReference type="InterPro" id="IPR050733">
    <property type="entry name" value="Vitellogenin/Apolipophorin"/>
</dbReference>
<dbReference type="InterPro" id="IPR001747">
    <property type="entry name" value="Vitellogenin_N"/>
</dbReference>
<comment type="caution">
    <text evidence="6">Lacks conserved residue(s) required for the propagation of feature annotation.</text>
</comment>
<evidence type="ECO:0000256" key="6">
    <source>
        <dbReference type="PROSITE-ProRule" id="PRU00557"/>
    </source>
</evidence>
<keyword evidence="1" id="KW-0597">Phosphoprotein</keyword>
<dbReference type="SUPFAM" id="SSF56968">
    <property type="entry name" value="Lipovitellin-phosvitin complex, beta-sheet shell regions"/>
    <property type="match status" value="3"/>
</dbReference>
<dbReference type="InterPro" id="IPR015819">
    <property type="entry name" value="Lipid_transp_b-sht_shell"/>
</dbReference>
<evidence type="ECO:0000313" key="8">
    <source>
        <dbReference type="Ensembl" id="ENSGMOP00000059030.1"/>
    </source>
</evidence>
<proteinExistence type="predicted"/>
<dbReference type="InterPro" id="IPR037088">
    <property type="entry name" value="Vitellinogen_b-sht_shell_sf"/>
</dbReference>
<dbReference type="SMART" id="SM01169">
    <property type="entry name" value="DUF1943"/>
    <property type="match status" value="1"/>
</dbReference>
<dbReference type="PANTHER" id="PTHR23345">
    <property type="entry name" value="VITELLOGENIN-RELATED"/>
    <property type="match status" value="1"/>
</dbReference>
<reference evidence="8" key="1">
    <citation type="submission" date="2025-08" db="UniProtKB">
        <authorList>
            <consortium name="Ensembl"/>
        </authorList>
    </citation>
    <scope>IDENTIFICATION</scope>
</reference>
<dbReference type="PROSITE" id="PS51211">
    <property type="entry name" value="VITELLOGENIN"/>
    <property type="match status" value="1"/>
</dbReference>
<dbReference type="Gene3D" id="2.20.50.20">
    <property type="entry name" value="Lipovitellin. Chain A, domain 3"/>
    <property type="match status" value="1"/>
</dbReference>
<dbReference type="Gene3D" id="1.25.10.20">
    <property type="entry name" value="Vitellinogen, superhelical"/>
    <property type="match status" value="1"/>
</dbReference>
<evidence type="ECO:0000256" key="5">
    <source>
        <dbReference type="ARBA" id="ARBA00023180"/>
    </source>
</evidence>